<feature type="region of interest" description="Disordered" evidence="2">
    <location>
        <begin position="905"/>
        <end position="956"/>
    </location>
</feature>
<feature type="region of interest" description="Disordered" evidence="2">
    <location>
        <begin position="1001"/>
        <end position="1098"/>
    </location>
</feature>
<evidence type="ECO:0000313" key="4">
    <source>
        <dbReference type="Proteomes" id="UP000594262"/>
    </source>
</evidence>
<organism evidence="3 4">
    <name type="scientific">Clytia hemisphaerica</name>
    <dbReference type="NCBI Taxonomy" id="252671"/>
    <lineage>
        <taxon>Eukaryota</taxon>
        <taxon>Metazoa</taxon>
        <taxon>Cnidaria</taxon>
        <taxon>Hydrozoa</taxon>
        <taxon>Hydroidolina</taxon>
        <taxon>Leptothecata</taxon>
        <taxon>Obeliida</taxon>
        <taxon>Clytiidae</taxon>
        <taxon>Clytia</taxon>
    </lineage>
</organism>
<feature type="region of interest" description="Disordered" evidence="2">
    <location>
        <begin position="277"/>
        <end position="297"/>
    </location>
</feature>
<feature type="compositionally biased region" description="Basic and acidic residues" evidence="2">
    <location>
        <begin position="1560"/>
        <end position="1570"/>
    </location>
</feature>
<feature type="compositionally biased region" description="Basic residues" evidence="2">
    <location>
        <begin position="48"/>
        <end position="63"/>
    </location>
</feature>
<dbReference type="EnsemblMetazoa" id="CLYHEMT020964.1">
    <property type="protein sequence ID" value="CLYHEMP020964.1"/>
    <property type="gene ID" value="CLYHEMG020964"/>
</dbReference>
<feature type="coiled-coil region" evidence="1">
    <location>
        <begin position="662"/>
        <end position="689"/>
    </location>
</feature>
<feature type="region of interest" description="Disordered" evidence="2">
    <location>
        <begin position="1363"/>
        <end position="1394"/>
    </location>
</feature>
<name>A0A7M5XEX4_9CNID</name>
<evidence type="ECO:0000313" key="3">
    <source>
        <dbReference type="EnsemblMetazoa" id="CLYHEMP020964.1"/>
    </source>
</evidence>
<feature type="compositionally biased region" description="Polar residues" evidence="2">
    <location>
        <begin position="1"/>
        <end position="11"/>
    </location>
</feature>
<evidence type="ECO:0000256" key="1">
    <source>
        <dbReference type="SAM" id="Coils"/>
    </source>
</evidence>
<feature type="region of interest" description="Disordered" evidence="2">
    <location>
        <begin position="1"/>
        <end position="131"/>
    </location>
</feature>
<feature type="compositionally biased region" description="Polar residues" evidence="2">
    <location>
        <begin position="1517"/>
        <end position="1540"/>
    </location>
</feature>
<proteinExistence type="predicted"/>
<feature type="compositionally biased region" description="Basic and acidic residues" evidence="2">
    <location>
        <begin position="928"/>
        <end position="956"/>
    </location>
</feature>
<accession>A0A7M5XEX4</accession>
<feature type="compositionally biased region" description="Low complexity" evidence="2">
    <location>
        <begin position="1021"/>
        <end position="1034"/>
    </location>
</feature>
<dbReference type="Proteomes" id="UP000594262">
    <property type="component" value="Unplaced"/>
</dbReference>
<feature type="compositionally biased region" description="Polar residues" evidence="2">
    <location>
        <begin position="83"/>
        <end position="98"/>
    </location>
</feature>
<keyword evidence="4" id="KW-1185">Reference proteome</keyword>
<sequence>MFSNRSKTISGNEGKIKDKKASSKKQGGGETTIQDNNKTESSGGLLKTLRRSFRSKKGSKRKQQQQELFNNSNDTSDSHVQQDDVFTTQEHQNNQRNLQPDPLSSPSPPGSPDSSGTNEAPRTGYFKAIKGFLTEHDHQLQKNGFTVENSHTSIKQQIEVEESRHFKSEDIFKRPAGYRDEMGFLRRKSSGKEKKNSRNESESSETSKRSRSNSADSMKRKFSFKKNKKEDLTEISDAELVYSTYGSRVDHIDGTLKKKTKSEPPPEMAFYENPDSPIAASPSPQLTTAPVVSDEPIKDEDINALKDLLNAFSDSEEQFISNEEHIKVTHITKVQTSPPTSIKTPPATPKDILDNIPAWQRNLVLDDKNVAKNNKDKGAERKSEVLEDSRLLDKLLAIEKEGEFDQNNNTSVDEHGNIQQMTKIISNQTIEHVEIRQMAKAISNQSVDRQKSPVNDEAVIQIHHQEDVESALDFQALEESFEKVGVTIQTTEIHYQKKTQIVTDDDVIVPKERQDVEAGIELDESMFDGLDEEGLEANEVVAPTKITYPTVTLKRQMSKDAALVSTTIEESQPQKKQSVSIRIGGGASLKREDSQSKPIKISVRTKPVSQSSATQEDVITPVLAPSDETTPSFDGLDSERASTISNESHNFDSVGQLRLQSVQFTEEEIKSIEHKVNSLSQNKDTIEEADELNTSHDSVEKYADETSNHVLQDAYEGIEEISKTVNLNKSNVDGEAISPVTEEGLEAHPIDASSSDDEKRAAFKEVLDHEIELTKDLKAEPKLKTTETITLKISESEVELSSTVENEYDSACAEINPRVGDEIEDRERRIQRLLTLGQSGSQGEPEEEVCTMDVENVVESMPDGQLVETSGAKREELIKNLLTKMSVQQAPMTLVRDDDRVTIAYSPSLDRSREEDEISNSGTSEEYNSDHEERTQDETDAVRPVEDENVDHPDDTKVTKLAFAMMTKYRQHEVNMEIHGGLFEDVDGDEEEDNIADEERKLTKNHFFDQPSIDSDQGTGSSRSSKTNSRDSTNAVIKPASAVKRQDVELMVTASTPTPEPALGETKEEPTQEEAQLVRSDSFRRRPRLSPSESDADDLKKNIKRSIEVDDQEGKAKTEVRTQEIIMQTTTKTTKEFPSEHRVETYESSETTVQYRETYGSVNVQTTKAIKSINISSQSPSPAPVSYFDQTVEIDDETPLSIGDGTPIPIEESISQNFVAEAQSQPDFSQLEDNEPGLNQVGNNMNLQPELASKPMNIEEEVIDCMVVQDEHSAPEFNDEQFQSLDNMTTDIDEVSNNQPGNNNAFAEVLEDSQIQLLQQCVESEQHTTKFNEQYESACHDINPRLEFEVSDRDRRIRELLMRAQQSQDSRDGEEETEIQAVQSHEVCSEVPQDDLSASQRVTLTVLQKNEVDSSKTFSIPHNTYTKGEANCNGPIVSTSKKMVYPSHSNNQKPLPNPEAVTLEIQGDRLIEKDDSQKYLDANRKQQIPVKLSSVKSRRTQNITLELRSSGPLIGSKSATSSTHSIGSKTPSSSTHSIGSVTAEAPSFKVSPITLTIDHNGNEELRETGDGRISVRAKPIPTTSL</sequence>
<dbReference type="GeneID" id="136798683"/>
<feature type="region of interest" description="Disordered" evidence="2">
    <location>
        <begin position="1559"/>
        <end position="1585"/>
    </location>
</feature>
<feature type="compositionally biased region" description="Basic and acidic residues" evidence="2">
    <location>
        <begin position="161"/>
        <end position="208"/>
    </location>
</feature>
<keyword evidence="1" id="KW-0175">Coiled coil</keyword>
<feature type="region of interest" description="Disordered" evidence="2">
    <location>
        <begin position="1506"/>
        <end position="1540"/>
    </location>
</feature>
<dbReference type="RefSeq" id="XP_066911436.1">
    <property type="nucleotide sequence ID" value="XM_067055335.1"/>
</dbReference>
<feature type="region of interest" description="Disordered" evidence="2">
    <location>
        <begin position="156"/>
        <end position="228"/>
    </location>
</feature>
<feature type="compositionally biased region" description="Polar residues" evidence="2">
    <location>
        <begin position="31"/>
        <end position="42"/>
    </location>
</feature>
<reference evidence="3" key="1">
    <citation type="submission" date="2021-01" db="UniProtKB">
        <authorList>
            <consortium name="EnsemblMetazoa"/>
        </authorList>
    </citation>
    <scope>IDENTIFICATION</scope>
</reference>
<evidence type="ECO:0000256" key="2">
    <source>
        <dbReference type="SAM" id="MobiDB-lite"/>
    </source>
</evidence>
<protein>
    <submittedName>
        <fullName evidence="3">Uncharacterized protein</fullName>
    </submittedName>
</protein>